<reference evidence="2" key="2">
    <citation type="submission" date="2013-05" db="EMBL/GenBank/DDBJ databases">
        <authorList>
            <person name="Carter J.-M."/>
            <person name="Baker S.C."/>
            <person name="Pink R."/>
            <person name="Carter D.R.F."/>
            <person name="Collins A."/>
            <person name="Tomlin J."/>
            <person name="Gibbs M."/>
            <person name="Breuker C.J."/>
        </authorList>
    </citation>
    <scope>NUCLEOTIDE SEQUENCE</scope>
    <source>
        <tissue evidence="2">Ovary</tissue>
    </source>
</reference>
<feature type="region of interest" description="Disordered" evidence="1">
    <location>
        <begin position="1"/>
        <end position="24"/>
    </location>
</feature>
<feature type="compositionally biased region" description="Basic and acidic residues" evidence="1">
    <location>
        <begin position="57"/>
        <end position="71"/>
    </location>
</feature>
<feature type="region of interest" description="Disordered" evidence="1">
    <location>
        <begin position="47"/>
        <end position="97"/>
    </location>
</feature>
<evidence type="ECO:0000313" key="2">
    <source>
        <dbReference type="EMBL" id="JAA84654.1"/>
    </source>
</evidence>
<sequence>MQISPIKSMSPVQDQVSPTPETSSDYVVIKLASPVQSNGEPFEILESPEIFTEDNASPDKRDRSPPREEVCAKITSPSSSLSLKRNRPQMRSGGRAAQMLGLCVPDRLQTLMVSEKP</sequence>
<reference evidence="2" key="1">
    <citation type="journal article" date="2013" name="BMC Genomics">
        <title>Unscrambling butterfly oogenesis.</title>
        <authorList>
            <person name="Carter J.M."/>
            <person name="Baker S.C."/>
            <person name="Pink R."/>
            <person name="Carter D.R."/>
            <person name="Collins A."/>
            <person name="Tomlin J."/>
            <person name="Gibbs M."/>
            <person name="Breuker C.J."/>
        </authorList>
    </citation>
    <scope>NUCLEOTIDE SEQUENCE</scope>
    <source>
        <tissue evidence="2">Ovary</tissue>
    </source>
</reference>
<dbReference type="EMBL" id="GAIX01007906">
    <property type="protein sequence ID" value="JAA84654.1"/>
    <property type="molecule type" value="Transcribed_RNA"/>
</dbReference>
<name>S4P3X0_9NEOP</name>
<dbReference type="AlphaFoldDB" id="S4P3X0"/>
<evidence type="ECO:0000256" key="1">
    <source>
        <dbReference type="SAM" id="MobiDB-lite"/>
    </source>
</evidence>
<proteinExistence type="predicted"/>
<feature type="non-terminal residue" evidence="2">
    <location>
        <position position="117"/>
    </location>
</feature>
<organism evidence="2">
    <name type="scientific">Pararge aegeria</name>
    <name type="common">speckled wood butterfly</name>
    <dbReference type="NCBI Taxonomy" id="116150"/>
    <lineage>
        <taxon>Eukaryota</taxon>
        <taxon>Metazoa</taxon>
        <taxon>Ecdysozoa</taxon>
        <taxon>Arthropoda</taxon>
        <taxon>Hexapoda</taxon>
        <taxon>Insecta</taxon>
        <taxon>Pterygota</taxon>
        <taxon>Neoptera</taxon>
        <taxon>Endopterygota</taxon>
        <taxon>Lepidoptera</taxon>
        <taxon>Glossata</taxon>
        <taxon>Ditrysia</taxon>
        <taxon>Papilionoidea</taxon>
        <taxon>Nymphalidae</taxon>
        <taxon>Satyrinae</taxon>
        <taxon>Satyrini</taxon>
        <taxon>Parargina</taxon>
        <taxon>Pararge</taxon>
    </lineage>
</organism>
<accession>S4P3X0</accession>
<protein>
    <submittedName>
        <fullName evidence="2">Uncharacterized protein</fullName>
    </submittedName>
</protein>